<dbReference type="RefSeq" id="WP_128249141.1">
    <property type="nucleotide sequence ID" value="NZ_CP034951.1"/>
</dbReference>
<dbReference type="Pfam" id="PF14345">
    <property type="entry name" value="GDYXXLXY"/>
    <property type="match status" value="1"/>
</dbReference>
<keyword evidence="3" id="KW-1185">Reference proteome</keyword>
<dbReference type="KEGG" id="aev:EI546_02930"/>
<dbReference type="OrthoDB" id="4868247at2"/>
<reference evidence="2 3" key="1">
    <citation type="submission" date="2019-01" db="EMBL/GenBank/DDBJ databases">
        <title>Complete genome sequencing of Aequorivita sp. H23M31.</title>
        <authorList>
            <person name="Bae J.-W."/>
        </authorList>
    </citation>
    <scope>NUCLEOTIDE SEQUENCE [LARGE SCALE GENOMIC DNA]</scope>
    <source>
        <strain evidence="2 3">H23M31</strain>
    </source>
</reference>
<sequence>MTKKQILITAFIVVAMVQLLVPAKMIWDKENILKTGKEFKFEVAPVDPTDLFRGKYIILQFKENSFPVKSTEEWLEAKEVYVILKPDSEGFAKIQSISKVKPDDNKDYVKAKVDYLSGMYSKNITISYPFHKFYMEETKAPEAEWAYHESARDSTQNVYALVAIKKGEAVIKNVFIDGIPIKEVVERNREENHFN</sequence>
<dbReference type="Proteomes" id="UP000285517">
    <property type="component" value="Chromosome"/>
</dbReference>
<name>A0A410G0E8_9FLAO</name>
<dbReference type="InterPro" id="IPR025833">
    <property type="entry name" value="GDYXXLXY"/>
</dbReference>
<keyword evidence="1" id="KW-1133">Transmembrane helix</keyword>
<evidence type="ECO:0000313" key="2">
    <source>
        <dbReference type="EMBL" id="QAA80746.1"/>
    </source>
</evidence>
<dbReference type="EMBL" id="CP034951">
    <property type="protein sequence ID" value="QAA80746.1"/>
    <property type="molecule type" value="Genomic_DNA"/>
</dbReference>
<organism evidence="2 3">
    <name type="scientific">Aequorivita ciconiae</name>
    <dbReference type="NCBI Taxonomy" id="2494375"/>
    <lineage>
        <taxon>Bacteria</taxon>
        <taxon>Pseudomonadati</taxon>
        <taxon>Bacteroidota</taxon>
        <taxon>Flavobacteriia</taxon>
        <taxon>Flavobacteriales</taxon>
        <taxon>Flavobacteriaceae</taxon>
        <taxon>Aequorivita</taxon>
    </lineage>
</organism>
<dbReference type="AlphaFoldDB" id="A0A410G0E8"/>
<protein>
    <recommendedName>
        <fullName evidence="4">GDYXXLXY domain-containing protein</fullName>
    </recommendedName>
</protein>
<keyword evidence="1" id="KW-0472">Membrane</keyword>
<evidence type="ECO:0000256" key="1">
    <source>
        <dbReference type="SAM" id="Phobius"/>
    </source>
</evidence>
<feature type="transmembrane region" description="Helical" evidence="1">
    <location>
        <begin position="6"/>
        <end position="27"/>
    </location>
</feature>
<accession>A0A410G0E8</accession>
<evidence type="ECO:0008006" key="4">
    <source>
        <dbReference type="Google" id="ProtNLM"/>
    </source>
</evidence>
<keyword evidence="1" id="KW-0812">Transmembrane</keyword>
<proteinExistence type="predicted"/>
<gene>
    <name evidence="2" type="ORF">EI546_02930</name>
</gene>
<evidence type="ECO:0000313" key="3">
    <source>
        <dbReference type="Proteomes" id="UP000285517"/>
    </source>
</evidence>